<comment type="caution">
    <text evidence="2">The sequence shown here is derived from an EMBL/GenBank/DDBJ whole genome shotgun (WGS) entry which is preliminary data.</text>
</comment>
<protein>
    <recommendedName>
        <fullName evidence="4">CCHC-type domain-containing protein</fullName>
    </recommendedName>
</protein>
<evidence type="ECO:0000256" key="1">
    <source>
        <dbReference type="SAM" id="MobiDB-lite"/>
    </source>
</evidence>
<keyword evidence="3" id="KW-1185">Reference proteome</keyword>
<reference evidence="2 3" key="1">
    <citation type="journal article" date="2021" name="BMC Biol.">
        <title>Horizontally acquired antibacterial genes associated with adaptive radiation of ladybird beetles.</title>
        <authorList>
            <person name="Li H.S."/>
            <person name="Tang X.F."/>
            <person name="Huang Y.H."/>
            <person name="Xu Z.Y."/>
            <person name="Chen M.L."/>
            <person name="Du X.Y."/>
            <person name="Qiu B.Y."/>
            <person name="Chen P.T."/>
            <person name="Zhang W."/>
            <person name="Slipinski A."/>
            <person name="Escalona H.E."/>
            <person name="Waterhouse R.M."/>
            <person name="Zwick A."/>
            <person name="Pang H."/>
        </authorList>
    </citation>
    <scope>NUCLEOTIDE SEQUENCE [LARGE SCALE GENOMIC DNA]</scope>
    <source>
        <strain evidence="2">SYSU2018</strain>
    </source>
</reference>
<dbReference type="AlphaFoldDB" id="A0ABD2N0Q5"/>
<evidence type="ECO:0000313" key="3">
    <source>
        <dbReference type="Proteomes" id="UP001516400"/>
    </source>
</evidence>
<name>A0ABD2N0Q5_9CUCU</name>
<sequence length="267" mass="31166">MDVLSAHNFQIDLKTTECFLKGKCLHRDDNAYLNLLEPEMNHLMMEEEKCLNEFLQEELAFFKDDMSIPKMYGTSKAEDWVLIHEGDDDPGLIIHSDWCPDMEDPPASTPQSIPFPSWRNLLLHCQSQRKGKCYRHFNMQRASQHRLSTDSDCPGWHQIHQHGATCWLCGRNEHSRQDCQEEAILFCFQFGLIGIMTQNCRQRSQKNSHQRGPAKAQQTPPQVRSPRIQHMKPTRRTQDVGIQCMIVLTSKYMQNMPDLKLRPVQHH</sequence>
<dbReference type="EMBL" id="JABFTP020000044">
    <property type="protein sequence ID" value="KAL3272295.1"/>
    <property type="molecule type" value="Genomic_DNA"/>
</dbReference>
<dbReference type="Proteomes" id="UP001516400">
    <property type="component" value="Unassembled WGS sequence"/>
</dbReference>
<feature type="region of interest" description="Disordered" evidence="1">
    <location>
        <begin position="203"/>
        <end position="237"/>
    </location>
</feature>
<evidence type="ECO:0008006" key="4">
    <source>
        <dbReference type="Google" id="ProtNLM"/>
    </source>
</evidence>
<evidence type="ECO:0000313" key="2">
    <source>
        <dbReference type="EMBL" id="KAL3272295.1"/>
    </source>
</evidence>
<accession>A0ABD2N0Q5</accession>
<organism evidence="2 3">
    <name type="scientific">Cryptolaemus montrouzieri</name>
    <dbReference type="NCBI Taxonomy" id="559131"/>
    <lineage>
        <taxon>Eukaryota</taxon>
        <taxon>Metazoa</taxon>
        <taxon>Ecdysozoa</taxon>
        <taxon>Arthropoda</taxon>
        <taxon>Hexapoda</taxon>
        <taxon>Insecta</taxon>
        <taxon>Pterygota</taxon>
        <taxon>Neoptera</taxon>
        <taxon>Endopterygota</taxon>
        <taxon>Coleoptera</taxon>
        <taxon>Polyphaga</taxon>
        <taxon>Cucujiformia</taxon>
        <taxon>Coccinelloidea</taxon>
        <taxon>Coccinellidae</taxon>
        <taxon>Scymninae</taxon>
        <taxon>Scymnini</taxon>
        <taxon>Cryptolaemus</taxon>
    </lineage>
</organism>
<gene>
    <name evidence="2" type="ORF">HHI36_023939</name>
</gene>
<proteinExistence type="predicted"/>